<protein>
    <submittedName>
        <fullName evidence="7">Regulator of nonsense transcripts UPF3 isoform X1</fullName>
    </submittedName>
</protein>
<keyword evidence="3" id="KW-0866">Nonsense-mediated mRNA decay</keyword>
<organism evidence="7 8">
    <name type="scientific">Cinnamomum micranthum f. kanehirae</name>
    <dbReference type="NCBI Taxonomy" id="337451"/>
    <lineage>
        <taxon>Eukaryota</taxon>
        <taxon>Viridiplantae</taxon>
        <taxon>Streptophyta</taxon>
        <taxon>Embryophyta</taxon>
        <taxon>Tracheophyta</taxon>
        <taxon>Spermatophyta</taxon>
        <taxon>Magnoliopsida</taxon>
        <taxon>Magnoliidae</taxon>
        <taxon>Laurales</taxon>
        <taxon>Lauraceae</taxon>
        <taxon>Cinnamomum</taxon>
    </lineage>
</organism>
<feature type="domain" description="UPF3" evidence="6">
    <location>
        <begin position="7"/>
        <end position="169"/>
    </location>
</feature>
<proteinExistence type="inferred from homology"/>
<evidence type="ECO:0000256" key="4">
    <source>
        <dbReference type="ARBA" id="ARBA00023242"/>
    </source>
</evidence>
<reference evidence="7 8" key="1">
    <citation type="journal article" date="2019" name="Nat. Plants">
        <title>Stout camphor tree genome fills gaps in understanding of flowering plant genome evolution.</title>
        <authorList>
            <person name="Chaw S.M."/>
            <person name="Liu Y.C."/>
            <person name="Wu Y.W."/>
            <person name="Wang H.Y."/>
            <person name="Lin C.I."/>
            <person name="Wu C.S."/>
            <person name="Ke H.M."/>
            <person name="Chang L.Y."/>
            <person name="Hsu C.Y."/>
            <person name="Yang H.T."/>
            <person name="Sudianto E."/>
            <person name="Hsu M.H."/>
            <person name="Wu K.P."/>
            <person name="Wang L.N."/>
            <person name="Leebens-Mack J.H."/>
            <person name="Tsai I.J."/>
        </authorList>
    </citation>
    <scope>NUCLEOTIDE SEQUENCE [LARGE SCALE GENOMIC DNA]</scope>
    <source>
        <strain evidence="8">cv. Chaw 1501</strain>
        <tissue evidence="7">Young leaves</tissue>
    </source>
</reference>
<dbReference type="AlphaFoldDB" id="A0A3S3P7C9"/>
<dbReference type="InterPro" id="IPR039722">
    <property type="entry name" value="Upf3"/>
</dbReference>
<dbReference type="GO" id="GO:0005730">
    <property type="term" value="C:nucleolus"/>
    <property type="evidence" value="ECO:0007669"/>
    <property type="project" value="TreeGrafter"/>
</dbReference>
<dbReference type="EMBL" id="QPKB01000005">
    <property type="protein sequence ID" value="RWR84692.1"/>
    <property type="molecule type" value="Genomic_DNA"/>
</dbReference>
<dbReference type="InterPro" id="IPR035979">
    <property type="entry name" value="RBD_domain_sf"/>
</dbReference>
<evidence type="ECO:0000259" key="6">
    <source>
        <dbReference type="Pfam" id="PF03467"/>
    </source>
</evidence>
<dbReference type="PANTHER" id="PTHR13112:SF0">
    <property type="entry name" value="FI21285P1"/>
    <property type="match status" value="1"/>
</dbReference>
<feature type="compositionally biased region" description="Polar residues" evidence="5">
    <location>
        <begin position="298"/>
        <end position="319"/>
    </location>
</feature>
<keyword evidence="4" id="KW-0539">Nucleus</keyword>
<feature type="compositionally biased region" description="Basic and acidic residues" evidence="5">
    <location>
        <begin position="413"/>
        <end position="427"/>
    </location>
</feature>
<feature type="region of interest" description="Disordered" evidence="5">
    <location>
        <begin position="537"/>
        <end position="601"/>
    </location>
</feature>
<feature type="region of interest" description="Disordered" evidence="5">
    <location>
        <begin position="338"/>
        <end position="367"/>
    </location>
</feature>
<comment type="caution">
    <text evidence="7">The sequence shown here is derived from an EMBL/GenBank/DDBJ whole genome shotgun (WGS) entry which is preliminary data.</text>
</comment>
<sequence>MKDRLDRTKVVLRHLPPAISQSVLMEQIDVRFGGRYNWFCFRPGKTSQKNQRHAQAYIDFKSPEDVVEFAEFFDGRVFVNEKGAQFKTIVEYAPSQRIPKLWSKKDGREGTIFKDPEYLEFLDHLAKPVENLPSAEIQLERKEAEERAGGLKERLIVTPLMDFVRQKRASKIGSQRPSANGKLSRRGGVSHGNSGSSSSKRTSEKRRAPTSMYVLRDSTKNTSSKEKSTYLLVSRRDDQQLSDKSVAVGAATGIEVVEDETVAGADHGTTGVSGAIEIGKKRLLLKGKEKEISLASGGVSQQQSVTPVRKSQGSATFKQNQRRDGRIIRSILSNKEARQNQSSAAMVHSEQQIQTVNLEKDKRQPRSTNMRAILKDQISSIYPLADNPDSEIKRASDDKVFANDLHNIASVSDKQDRRTRNKDRPDRGVWTPLRRSDGSHASDDLLSSSLQVQYLSDSFEGMSISQQSAPGMSKIGDDIAEGNNTFTSGKPRSMDGVYNSRLGRGSGLISANEFVLGEMKVDMLNAGRGGEIKVIGSGRNSLSSMENGSHRHAGRRGPLHGLKEVDASSTFSEGKPSKRGGATGHGSHEKQVWVQKSGSGS</sequence>
<feature type="region of interest" description="Disordered" evidence="5">
    <location>
        <begin position="411"/>
        <end position="443"/>
    </location>
</feature>
<dbReference type="FunFam" id="3.30.70.330:FF:000255">
    <property type="entry name" value="Regulator of nonsense transcripts UPF3"/>
    <property type="match status" value="1"/>
</dbReference>
<feature type="compositionally biased region" description="Basic and acidic residues" evidence="5">
    <location>
        <begin position="434"/>
        <end position="443"/>
    </location>
</feature>
<dbReference type="GO" id="GO:0000184">
    <property type="term" value="P:nuclear-transcribed mRNA catabolic process, nonsense-mediated decay"/>
    <property type="evidence" value="ECO:0007669"/>
    <property type="project" value="UniProtKB-KW"/>
</dbReference>
<feature type="compositionally biased region" description="Basic and acidic residues" evidence="5">
    <location>
        <begin position="217"/>
        <end position="226"/>
    </location>
</feature>
<dbReference type="PANTHER" id="PTHR13112">
    <property type="entry name" value="UPF3 REGULATOR OF NONSENSE TRANSCRIPTS-LIKE PROTEIN"/>
    <property type="match status" value="1"/>
</dbReference>
<comment type="subcellular location">
    <subcellularLocation>
        <location evidence="1">Nucleus</location>
    </subcellularLocation>
</comment>
<dbReference type="InterPro" id="IPR012677">
    <property type="entry name" value="Nucleotide-bd_a/b_plait_sf"/>
</dbReference>
<keyword evidence="8" id="KW-1185">Reference proteome</keyword>
<gene>
    <name evidence="7" type="ORF">CKAN_01351600</name>
</gene>
<evidence type="ECO:0000313" key="8">
    <source>
        <dbReference type="Proteomes" id="UP000283530"/>
    </source>
</evidence>
<feature type="compositionally biased region" description="Low complexity" evidence="5">
    <location>
        <begin position="191"/>
        <end position="200"/>
    </location>
</feature>
<name>A0A3S3P7C9_9MAGN</name>
<dbReference type="GO" id="GO:0045727">
    <property type="term" value="P:positive regulation of translation"/>
    <property type="evidence" value="ECO:0007669"/>
    <property type="project" value="TreeGrafter"/>
</dbReference>
<evidence type="ECO:0000256" key="2">
    <source>
        <dbReference type="ARBA" id="ARBA00005991"/>
    </source>
</evidence>
<accession>A0A3S3P7C9</accession>
<evidence type="ECO:0000256" key="1">
    <source>
        <dbReference type="ARBA" id="ARBA00004123"/>
    </source>
</evidence>
<feature type="compositionally biased region" description="Polar residues" evidence="5">
    <location>
        <begin position="538"/>
        <end position="547"/>
    </location>
</feature>
<dbReference type="GO" id="GO:0003729">
    <property type="term" value="F:mRNA binding"/>
    <property type="evidence" value="ECO:0007669"/>
    <property type="project" value="TreeGrafter"/>
</dbReference>
<dbReference type="Gene3D" id="3.30.70.330">
    <property type="match status" value="1"/>
</dbReference>
<dbReference type="SUPFAM" id="SSF54928">
    <property type="entry name" value="RNA-binding domain, RBD"/>
    <property type="match status" value="1"/>
</dbReference>
<feature type="region of interest" description="Disordered" evidence="5">
    <location>
        <begin position="168"/>
        <end position="226"/>
    </location>
</feature>
<feature type="compositionally biased region" description="Polar residues" evidence="5">
    <location>
        <begin position="339"/>
        <end position="357"/>
    </location>
</feature>
<feature type="region of interest" description="Disordered" evidence="5">
    <location>
        <begin position="294"/>
        <end position="322"/>
    </location>
</feature>
<dbReference type="Proteomes" id="UP000283530">
    <property type="component" value="Unassembled WGS sequence"/>
</dbReference>
<dbReference type="GO" id="GO:0005737">
    <property type="term" value="C:cytoplasm"/>
    <property type="evidence" value="ECO:0007669"/>
    <property type="project" value="TreeGrafter"/>
</dbReference>
<dbReference type="OrthoDB" id="18087at2759"/>
<dbReference type="STRING" id="337451.A0A3S3P7C9"/>
<evidence type="ECO:0000256" key="5">
    <source>
        <dbReference type="SAM" id="MobiDB-lite"/>
    </source>
</evidence>
<evidence type="ECO:0000256" key="3">
    <source>
        <dbReference type="ARBA" id="ARBA00023161"/>
    </source>
</evidence>
<evidence type="ECO:0000313" key="7">
    <source>
        <dbReference type="EMBL" id="RWR84692.1"/>
    </source>
</evidence>
<dbReference type="CDD" id="cd12455">
    <property type="entry name" value="RRM_like_Smg4_UPF3"/>
    <property type="match status" value="1"/>
</dbReference>
<comment type="similarity">
    <text evidence="2">Belongs to the RENT3 family.</text>
</comment>
<dbReference type="InterPro" id="IPR005120">
    <property type="entry name" value="UPF3_dom"/>
</dbReference>
<dbReference type="Pfam" id="PF03467">
    <property type="entry name" value="Smg4_UPF3"/>
    <property type="match status" value="1"/>
</dbReference>